<name>A0A818XMJ0_9BILA</name>
<dbReference type="PROSITE" id="PS50948">
    <property type="entry name" value="PAN"/>
    <property type="match status" value="1"/>
</dbReference>
<evidence type="ECO:0000256" key="1">
    <source>
        <dbReference type="SAM" id="MobiDB-lite"/>
    </source>
</evidence>
<dbReference type="EMBL" id="CAJNON010000101">
    <property type="protein sequence ID" value="CAF0967376.1"/>
    <property type="molecule type" value="Genomic_DNA"/>
</dbReference>
<dbReference type="Proteomes" id="UP000663881">
    <property type="component" value="Unassembled WGS sequence"/>
</dbReference>
<dbReference type="Proteomes" id="UP000663891">
    <property type="component" value="Unassembled WGS sequence"/>
</dbReference>
<proteinExistence type="predicted"/>
<evidence type="ECO:0000313" key="3">
    <source>
        <dbReference type="EMBL" id="CAF0967376.1"/>
    </source>
</evidence>
<dbReference type="EMBL" id="CAJOAY010003820">
    <property type="protein sequence ID" value="CAF4041388.1"/>
    <property type="molecule type" value="Genomic_DNA"/>
</dbReference>
<evidence type="ECO:0000259" key="2">
    <source>
        <dbReference type="PROSITE" id="PS50948"/>
    </source>
</evidence>
<dbReference type="Proteomes" id="UP000663868">
    <property type="component" value="Unassembled WGS sequence"/>
</dbReference>
<feature type="compositionally biased region" description="Low complexity" evidence="1">
    <location>
        <begin position="87"/>
        <end position="183"/>
    </location>
</feature>
<dbReference type="Proteomes" id="UP000663860">
    <property type="component" value="Unassembled WGS sequence"/>
</dbReference>
<dbReference type="InterPro" id="IPR003609">
    <property type="entry name" value="Pan_app"/>
</dbReference>
<gene>
    <name evidence="4" type="ORF">IZO911_LOCUS17043</name>
    <name evidence="5" type="ORF">KXQ929_LOCUS13528</name>
    <name evidence="6" type="ORF">OKA104_LOCUS32202</name>
    <name evidence="3" type="ORF">VCS650_LOCUS12944</name>
</gene>
<dbReference type="Gene3D" id="3.50.4.10">
    <property type="entry name" value="Hepatocyte Growth Factor"/>
    <property type="match status" value="1"/>
</dbReference>
<evidence type="ECO:0000313" key="7">
    <source>
        <dbReference type="Proteomes" id="UP000663868"/>
    </source>
</evidence>
<evidence type="ECO:0000313" key="5">
    <source>
        <dbReference type="EMBL" id="CAF3738852.1"/>
    </source>
</evidence>
<dbReference type="Pfam" id="PF00024">
    <property type="entry name" value="PAN_1"/>
    <property type="match status" value="1"/>
</dbReference>
<sequence>MSTKAGWQFECSNSNCSPLAVVIVSNIRQCHMACLAEVHCEAISFHKSSSNCELFADISNQNGNLVSNTDIITMIVMDGTRIPAEPTTTSTTTSSTSSTSTTTSSSTSTTTSSSTSTTTSSSTSTTTSSTSTTTSSTSSSTSSTSSTTSTTTTTTTTSSSTSTTTSSSTTTSTTSATTTTAGE</sequence>
<comment type="caution">
    <text evidence="5">The sequence shown here is derived from an EMBL/GenBank/DDBJ whole genome shotgun (WGS) entry which is preliminary data.</text>
</comment>
<feature type="region of interest" description="Disordered" evidence="1">
    <location>
        <begin position="83"/>
        <end position="183"/>
    </location>
</feature>
<evidence type="ECO:0000313" key="4">
    <source>
        <dbReference type="EMBL" id="CAF0989859.1"/>
    </source>
</evidence>
<feature type="domain" description="Apple" evidence="2">
    <location>
        <begin position="11"/>
        <end position="76"/>
    </location>
</feature>
<organism evidence="5 7">
    <name type="scientific">Adineta steineri</name>
    <dbReference type="NCBI Taxonomy" id="433720"/>
    <lineage>
        <taxon>Eukaryota</taxon>
        <taxon>Metazoa</taxon>
        <taxon>Spiralia</taxon>
        <taxon>Gnathifera</taxon>
        <taxon>Rotifera</taxon>
        <taxon>Eurotatoria</taxon>
        <taxon>Bdelloidea</taxon>
        <taxon>Adinetida</taxon>
        <taxon>Adinetidae</taxon>
        <taxon>Adineta</taxon>
    </lineage>
</organism>
<accession>A0A818XMJ0</accession>
<dbReference type="AlphaFoldDB" id="A0A818XMJ0"/>
<reference evidence="5" key="1">
    <citation type="submission" date="2021-02" db="EMBL/GenBank/DDBJ databases">
        <authorList>
            <person name="Nowell W R."/>
        </authorList>
    </citation>
    <scope>NUCLEOTIDE SEQUENCE</scope>
</reference>
<dbReference type="EMBL" id="CAJNOE010000156">
    <property type="protein sequence ID" value="CAF0989859.1"/>
    <property type="molecule type" value="Genomic_DNA"/>
</dbReference>
<evidence type="ECO:0000313" key="6">
    <source>
        <dbReference type="EMBL" id="CAF4041388.1"/>
    </source>
</evidence>
<dbReference type="EMBL" id="CAJOBB010000726">
    <property type="protein sequence ID" value="CAF3738852.1"/>
    <property type="molecule type" value="Genomic_DNA"/>
</dbReference>
<protein>
    <recommendedName>
        <fullName evidence="2">Apple domain-containing protein</fullName>
    </recommendedName>
</protein>